<dbReference type="PROSITE" id="PS50089">
    <property type="entry name" value="ZF_RING_2"/>
    <property type="match status" value="1"/>
</dbReference>
<evidence type="ECO:0000256" key="2">
    <source>
        <dbReference type="ARBA" id="ARBA00004167"/>
    </source>
</evidence>
<keyword evidence="6 14" id="KW-0812">Transmembrane</keyword>
<proteinExistence type="predicted"/>
<dbReference type="PANTHER" id="PTHR46913">
    <property type="entry name" value="RING-H2 FINGER PROTEIN ATL16"/>
    <property type="match status" value="1"/>
</dbReference>
<comment type="subcellular location">
    <subcellularLocation>
        <location evidence="2">Membrane</location>
        <topology evidence="2">Single-pass membrane protein</topology>
    </subcellularLocation>
</comment>
<dbReference type="GO" id="GO:0016020">
    <property type="term" value="C:membrane"/>
    <property type="evidence" value="ECO:0007669"/>
    <property type="project" value="UniProtKB-SubCell"/>
</dbReference>
<evidence type="ECO:0000256" key="11">
    <source>
        <dbReference type="ARBA" id="ARBA00022989"/>
    </source>
</evidence>
<evidence type="ECO:0000259" key="15">
    <source>
        <dbReference type="PROSITE" id="PS50089"/>
    </source>
</evidence>
<dbReference type="Gene3D" id="3.30.40.10">
    <property type="entry name" value="Zinc/RING finger domain, C3HC4 (zinc finger)"/>
    <property type="match status" value="1"/>
</dbReference>
<comment type="pathway">
    <text evidence="3">Protein modification; protein ubiquitination.</text>
</comment>
<dbReference type="SUPFAM" id="SSF57850">
    <property type="entry name" value="RING/U-box"/>
    <property type="match status" value="1"/>
</dbReference>
<evidence type="ECO:0000256" key="7">
    <source>
        <dbReference type="ARBA" id="ARBA00022723"/>
    </source>
</evidence>
<dbReference type="GO" id="GO:0008270">
    <property type="term" value="F:zinc ion binding"/>
    <property type="evidence" value="ECO:0007669"/>
    <property type="project" value="UniProtKB-KW"/>
</dbReference>
<evidence type="ECO:0000256" key="14">
    <source>
        <dbReference type="SAM" id="Phobius"/>
    </source>
</evidence>
<comment type="caution">
    <text evidence="16">The sequence shown here is derived from an EMBL/GenBank/DDBJ whole genome shotgun (WGS) entry which is preliminary data.</text>
</comment>
<dbReference type="SMART" id="SM00184">
    <property type="entry name" value="RING"/>
    <property type="match status" value="1"/>
</dbReference>
<dbReference type="InterPro" id="IPR001841">
    <property type="entry name" value="Znf_RING"/>
</dbReference>
<protein>
    <recommendedName>
        <fullName evidence="4">RING-type E3 ubiquitin transferase</fullName>
        <ecNumber evidence="4">2.3.2.27</ecNumber>
    </recommendedName>
</protein>
<feature type="transmembrane region" description="Helical" evidence="14">
    <location>
        <begin position="20"/>
        <end position="48"/>
    </location>
</feature>
<dbReference type="AlphaFoldDB" id="A0ABD0UFS4"/>
<keyword evidence="10" id="KW-0862">Zinc</keyword>
<sequence length="205" mass="22414">MASSPPPPSSPSNNSSKLDYYYFVIGLALVAIVLLVTNAIAVGCCSWFRQFLSSRGALSGGQNEAEMWRWIPSFKYRKKEHGVGGGEGEVAPECTVCLSAFDEGEEVRQLPPCGHSFHAECIDMWLNSHSSCPVCRGSVLPTPSHSMDLSAQFHSQEGEKGFQVLCLTGLVEEIFVRASLSCCRGKRRVTKVLVQYSEEGSGEWT</sequence>
<feature type="domain" description="RING-type" evidence="15">
    <location>
        <begin position="94"/>
        <end position="136"/>
    </location>
</feature>
<accession>A0ABD0UFS4</accession>
<dbReference type="CDD" id="cd16461">
    <property type="entry name" value="RING-H2_EL5-like"/>
    <property type="match status" value="1"/>
</dbReference>
<dbReference type="EMBL" id="JANQDX010000015">
    <property type="protein sequence ID" value="KAL0911699.1"/>
    <property type="molecule type" value="Genomic_DNA"/>
</dbReference>
<evidence type="ECO:0000313" key="17">
    <source>
        <dbReference type="Proteomes" id="UP001552299"/>
    </source>
</evidence>
<keyword evidence="5" id="KW-0808">Transferase</keyword>
<evidence type="ECO:0000256" key="5">
    <source>
        <dbReference type="ARBA" id="ARBA00022679"/>
    </source>
</evidence>
<evidence type="ECO:0000256" key="6">
    <source>
        <dbReference type="ARBA" id="ARBA00022692"/>
    </source>
</evidence>
<evidence type="ECO:0000256" key="12">
    <source>
        <dbReference type="ARBA" id="ARBA00023136"/>
    </source>
</evidence>
<evidence type="ECO:0000256" key="4">
    <source>
        <dbReference type="ARBA" id="ARBA00012483"/>
    </source>
</evidence>
<keyword evidence="9" id="KW-0833">Ubl conjugation pathway</keyword>
<evidence type="ECO:0000256" key="9">
    <source>
        <dbReference type="ARBA" id="ARBA00022786"/>
    </source>
</evidence>
<dbReference type="InterPro" id="IPR044600">
    <property type="entry name" value="ATL1/ATL16-like"/>
</dbReference>
<dbReference type="PANTHER" id="PTHR46913:SF1">
    <property type="entry name" value="RING-H2 FINGER PROTEIN ATL16"/>
    <property type="match status" value="1"/>
</dbReference>
<evidence type="ECO:0000256" key="13">
    <source>
        <dbReference type="PROSITE-ProRule" id="PRU00175"/>
    </source>
</evidence>
<dbReference type="GO" id="GO:0061630">
    <property type="term" value="F:ubiquitin protein ligase activity"/>
    <property type="evidence" value="ECO:0007669"/>
    <property type="project" value="UniProtKB-EC"/>
</dbReference>
<evidence type="ECO:0000256" key="1">
    <source>
        <dbReference type="ARBA" id="ARBA00000900"/>
    </source>
</evidence>
<evidence type="ECO:0000313" key="16">
    <source>
        <dbReference type="EMBL" id="KAL0911699.1"/>
    </source>
</evidence>
<keyword evidence="7" id="KW-0479">Metal-binding</keyword>
<keyword evidence="17" id="KW-1185">Reference proteome</keyword>
<evidence type="ECO:0000256" key="8">
    <source>
        <dbReference type="ARBA" id="ARBA00022771"/>
    </source>
</evidence>
<dbReference type="Proteomes" id="UP001552299">
    <property type="component" value="Unassembled WGS sequence"/>
</dbReference>
<comment type="catalytic activity">
    <reaction evidence="1">
        <text>S-ubiquitinyl-[E2 ubiquitin-conjugating enzyme]-L-cysteine + [acceptor protein]-L-lysine = [E2 ubiquitin-conjugating enzyme]-L-cysteine + N(6)-ubiquitinyl-[acceptor protein]-L-lysine.</text>
        <dbReference type="EC" id="2.3.2.27"/>
    </reaction>
</comment>
<gene>
    <name evidence="16" type="ORF">M5K25_019858</name>
</gene>
<keyword evidence="8 13" id="KW-0863">Zinc-finger</keyword>
<dbReference type="InterPro" id="IPR013083">
    <property type="entry name" value="Znf_RING/FYVE/PHD"/>
</dbReference>
<evidence type="ECO:0000256" key="10">
    <source>
        <dbReference type="ARBA" id="ARBA00022833"/>
    </source>
</evidence>
<reference evidence="16 17" key="1">
    <citation type="journal article" date="2024" name="Plant Biotechnol. J.">
        <title>Dendrobium thyrsiflorum genome and its molecular insights into genes involved in important horticultural traits.</title>
        <authorList>
            <person name="Chen B."/>
            <person name="Wang J.Y."/>
            <person name="Zheng P.J."/>
            <person name="Li K.L."/>
            <person name="Liang Y.M."/>
            <person name="Chen X.F."/>
            <person name="Zhang C."/>
            <person name="Zhao X."/>
            <person name="He X."/>
            <person name="Zhang G.Q."/>
            <person name="Liu Z.J."/>
            <person name="Xu Q."/>
        </authorList>
    </citation>
    <scope>NUCLEOTIDE SEQUENCE [LARGE SCALE GENOMIC DNA]</scope>
    <source>
        <strain evidence="16">GZMU011</strain>
    </source>
</reference>
<keyword evidence="11 14" id="KW-1133">Transmembrane helix</keyword>
<dbReference type="Pfam" id="PF13639">
    <property type="entry name" value="zf-RING_2"/>
    <property type="match status" value="1"/>
</dbReference>
<name>A0ABD0UFS4_DENTH</name>
<keyword evidence="12 14" id="KW-0472">Membrane</keyword>
<evidence type="ECO:0000256" key="3">
    <source>
        <dbReference type="ARBA" id="ARBA00004906"/>
    </source>
</evidence>
<organism evidence="16 17">
    <name type="scientific">Dendrobium thyrsiflorum</name>
    <name type="common">Pinecone-like raceme dendrobium</name>
    <name type="synonym">Orchid</name>
    <dbReference type="NCBI Taxonomy" id="117978"/>
    <lineage>
        <taxon>Eukaryota</taxon>
        <taxon>Viridiplantae</taxon>
        <taxon>Streptophyta</taxon>
        <taxon>Embryophyta</taxon>
        <taxon>Tracheophyta</taxon>
        <taxon>Spermatophyta</taxon>
        <taxon>Magnoliopsida</taxon>
        <taxon>Liliopsida</taxon>
        <taxon>Asparagales</taxon>
        <taxon>Orchidaceae</taxon>
        <taxon>Epidendroideae</taxon>
        <taxon>Malaxideae</taxon>
        <taxon>Dendrobiinae</taxon>
        <taxon>Dendrobium</taxon>
    </lineage>
</organism>
<dbReference type="EC" id="2.3.2.27" evidence="4"/>